<evidence type="ECO:0000313" key="2">
    <source>
        <dbReference type="Proteomes" id="UP000789920"/>
    </source>
</evidence>
<sequence>AMMKDFLESLTETKIDSNDVNNENNKIKEYEMGGEEKQEDAIRKVIVNKRRNEETCGVKNKNIENILMKGNETAQKVKPNLVSVKVSSDESAVEFERDDLRKCRKTMNNMAVMNCHVKRLMWLSNLSQKPNDGENRSMISV</sequence>
<feature type="non-terminal residue" evidence="1">
    <location>
        <position position="1"/>
    </location>
</feature>
<feature type="non-terminal residue" evidence="1">
    <location>
        <position position="141"/>
    </location>
</feature>
<accession>A0ACA9Q6K9</accession>
<protein>
    <submittedName>
        <fullName evidence="1">9314_t:CDS:1</fullName>
    </submittedName>
</protein>
<name>A0ACA9Q6K9_9GLOM</name>
<gene>
    <name evidence="1" type="ORF">RPERSI_LOCUS12869</name>
</gene>
<evidence type="ECO:0000313" key="1">
    <source>
        <dbReference type="EMBL" id="CAG8738114.1"/>
    </source>
</evidence>
<organism evidence="1 2">
    <name type="scientific">Racocetra persica</name>
    <dbReference type="NCBI Taxonomy" id="160502"/>
    <lineage>
        <taxon>Eukaryota</taxon>
        <taxon>Fungi</taxon>
        <taxon>Fungi incertae sedis</taxon>
        <taxon>Mucoromycota</taxon>
        <taxon>Glomeromycotina</taxon>
        <taxon>Glomeromycetes</taxon>
        <taxon>Diversisporales</taxon>
        <taxon>Gigasporaceae</taxon>
        <taxon>Racocetra</taxon>
    </lineage>
</organism>
<dbReference type="Proteomes" id="UP000789920">
    <property type="component" value="Unassembled WGS sequence"/>
</dbReference>
<dbReference type="EMBL" id="CAJVQC010027961">
    <property type="protein sequence ID" value="CAG8738114.1"/>
    <property type="molecule type" value="Genomic_DNA"/>
</dbReference>
<comment type="caution">
    <text evidence="1">The sequence shown here is derived from an EMBL/GenBank/DDBJ whole genome shotgun (WGS) entry which is preliminary data.</text>
</comment>
<proteinExistence type="predicted"/>
<reference evidence="1" key="1">
    <citation type="submission" date="2021-06" db="EMBL/GenBank/DDBJ databases">
        <authorList>
            <person name="Kallberg Y."/>
            <person name="Tangrot J."/>
            <person name="Rosling A."/>
        </authorList>
    </citation>
    <scope>NUCLEOTIDE SEQUENCE</scope>
    <source>
        <strain evidence="1">MA461A</strain>
    </source>
</reference>
<keyword evidence="2" id="KW-1185">Reference proteome</keyword>